<sequence>MSALPEEPTAYDSEHGGPKNDPHGKGTRYMDDDRFVVVAEGALEVDEQEADRAGFLTAEERELTLRGHGNRVGIAVREPEPVLSSDPGPGRVAYDVGLMLIVHAHPECRFVWSRLVVDLTATPGAVIEDMAPSEVEETPVEVETTVGAGLTFSTAVVPVDVELRPELTRRRTVHFPTLTASGTGFHKAYWDFQATDDSYLHTNRELRLLISAPAGAPVTASFQVRARLRLRGAKNLVAFRAKKGSLDARITLVPAREGEGAGAE</sequence>
<reference evidence="2 3" key="1">
    <citation type="submission" date="2024-09" db="EMBL/GenBank/DDBJ databases">
        <authorList>
            <person name="Sun Q."/>
            <person name="Mori K."/>
        </authorList>
    </citation>
    <scope>NUCLEOTIDE SEQUENCE [LARGE SCALE GENOMIC DNA]</scope>
    <source>
        <strain evidence="2 3">JCM 4557</strain>
    </source>
</reference>
<feature type="compositionally biased region" description="Basic and acidic residues" evidence="1">
    <location>
        <begin position="12"/>
        <end position="30"/>
    </location>
</feature>
<dbReference type="Proteomes" id="UP001589887">
    <property type="component" value="Unassembled WGS sequence"/>
</dbReference>
<protein>
    <submittedName>
        <fullName evidence="2">Uncharacterized protein</fullName>
    </submittedName>
</protein>
<dbReference type="EMBL" id="JBHMQV010000009">
    <property type="protein sequence ID" value="MFC0844344.1"/>
    <property type="molecule type" value="Genomic_DNA"/>
</dbReference>
<keyword evidence="3" id="KW-1185">Reference proteome</keyword>
<proteinExistence type="predicted"/>
<comment type="caution">
    <text evidence="2">The sequence shown here is derived from an EMBL/GenBank/DDBJ whole genome shotgun (WGS) entry which is preliminary data.</text>
</comment>
<dbReference type="RefSeq" id="WP_394318524.1">
    <property type="nucleotide sequence ID" value="NZ_JBHMQV010000009.1"/>
</dbReference>
<accession>A0ABV6TEY2</accession>
<evidence type="ECO:0000256" key="1">
    <source>
        <dbReference type="SAM" id="MobiDB-lite"/>
    </source>
</evidence>
<evidence type="ECO:0000313" key="2">
    <source>
        <dbReference type="EMBL" id="MFC0844344.1"/>
    </source>
</evidence>
<feature type="region of interest" description="Disordered" evidence="1">
    <location>
        <begin position="1"/>
        <end position="30"/>
    </location>
</feature>
<gene>
    <name evidence="2" type="ORF">ACFH04_11615</name>
</gene>
<organism evidence="2 3">
    <name type="scientific">Streptomyces noboritoensis</name>
    <dbReference type="NCBI Taxonomy" id="67337"/>
    <lineage>
        <taxon>Bacteria</taxon>
        <taxon>Bacillati</taxon>
        <taxon>Actinomycetota</taxon>
        <taxon>Actinomycetes</taxon>
        <taxon>Kitasatosporales</taxon>
        <taxon>Streptomycetaceae</taxon>
        <taxon>Streptomyces</taxon>
    </lineage>
</organism>
<name>A0ABV6TEY2_9ACTN</name>
<evidence type="ECO:0000313" key="3">
    <source>
        <dbReference type="Proteomes" id="UP001589887"/>
    </source>
</evidence>